<gene>
    <name evidence="2" type="ORF">JD78_01131</name>
</gene>
<keyword evidence="3" id="KW-1185">Reference proteome</keyword>
<dbReference type="Proteomes" id="UP000321490">
    <property type="component" value="Unassembled WGS sequence"/>
</dbReference>
<reference evidence="2 3" key="1">
    <citation type="submission" date="2019-07" db="EMBL/GenBank/DDBJ databases">
        <title>R&amp;d 2014.</title>
        <authorList>
            <person name="Klenk H.-P."/>
        </authorList>
    </citation>
    <scope>NUCLEOTIDE SEQUENCE [LARGE SCALE GENOMIC DNA]</scope>
    <source>
        <strain evidence="2 3">DSM 45764</strain>
    </source>
</reference>
<dbReference type="GO" id="GO:0016791">
    <property type="term" value="F:phosphatase activity"/>
    <property type="evidence" value="ECO:0007669"/>
    <property type="project" value="TreeGrafter"/>
</dbReference>
<dbReference type="SUPFAM" id="SSF56300">
    <property type="entry name" value="Metallo-dependent phosphatases"/>
    <property type="match status" value="1"/>
</dbReference>
<comment type="caution">
    <text evidence="2">The sequence shown here is derived from an EMBL/GenBank/DDBJ whole genome shotgun (WGS) entry which is preliminary data.</text>
</comment>
<dbReference type="PANTHER" id="PTHR42850:SF4">
    <property type="entry name" value="ZINC-DEPENDENT ENDOPOLYPHOSPHATASE"/>
    <property type="match status" value="1"/>
</dbReference>
<protein>
    <submittedName>
        <fullName evidence="2">Calcineurin-like phosphoesterase family protein</fullName>
    </submittedName>
</protein>
<dbReference type="Gene3D" id="3.60.21.10">
    <property type="match status" value="1"/>
</dbReference>
<feature type="domain" description="Calcineurin-like phosphoesterase" evidence="1">
    <location>
        <begin position="3"/>
        <end position="132"/>
    </location>
</feature>
<accession>A0A562IPF9</accession>
<dbReference type="InterPro" id="IPR004843">
    <property type="entry name" value="Calcineurin-like_PHP"/>
</dbReference>
<dbReference type="RefSeq" id="WP_166521021.1">
    <property type="nucleotide sequence ID" value="NZ_ML762529.1"/>
</dbReference>
<dbReference type="Pfam" id="PF00149">
    <property type="entry name" value="Metallophos"/>
    <property type="match status" value="1"/>
</dbReference>
<evidence type="ECO:0000313" key="3">
    <source>
        <dbReference type="Proteomes" id="UP000321490"/>
    </source>
</evidence>
<dbReference type="GO" id="GO:0005737">
    <property type="term" value="C:cytoplasm"/>
    <property type="evidence" value="ECO:0007669"/>
    <property type="project" value="TreeGrafter"/>
</dbReference>
<organism evidence="2 3">
    <name type="scientific">Modestobacter roseus</name>
    <dbReference type="NCBI Taxonomy" id="1181884"/>
    <lineage>
        <taxon>Bacteria</taxon>
        <taxon>Bacillati</taxon>
        <taxon>Actinomycetota</taxon>
        <taxon>Actinomycetes</taxon>
        <taxon>Geodermatophilales</taxon>
        <taxon>Geodermatophilaceae</taxon>
        <taxon>Modestobacter</taxon>
    </lineage>
</organism>
<dbReference type="InterPro" id="IPR029052">
    <property type="entry name" value="Metallo-depent_PP-like"/>
</dbReference>
<name>A0A562IPF9_9ACTN</name>
<dbReference type="InterPro" id="IPR050126">
    <property type="entry name" value="Ap4A_hydrolase"/>
</dbReference>
<evidence type="ECO:0000259" key="1">
    <source>
        <dbReference type="Pfam" id="PF00149"/>
    </source>
</evidence>
<dbReference type="AlphaFoldDB" id="A0A562IPF9"/>
<dbReference type="PANTHER" id="PTHR42850">
    <property type="entry name" value="METALLOPHOSPHOESTERASE"/>
    <property type="match status" value="1"/>
</dbReference>
<sequence length="279" mass="29384">MGRVAVIGDVGGHSAQLRAALVALGADPRSGRLPADLQVVQVGDLVHRGPDSAGVVALVDRALTDQPDQWHQLVGNHEGQYVDTPAFDWPEVLPGDVQDTLRRWWHTGRMRTAAAITESDGGQVLVTHAGLTAGLHRRLGRPPTGDEAAAALNALRHDDPGTLWRAGTMLGGGAPDHSAGPVWAEAGAELAASWVADEARGARMPFSQVHGHSSVVVFDRGEPLLCAPELRDRVRLQQADRHVAVSAAGGLLIGVDPGFGKRAHRRWAPLVFSGAAVTA</sequence>
<proteinExistence type="predicted"/>
<dbReference type="EMBL" id="VLKF01000001">
    <property type="protein sequence ID" value="TWH72615.1"/>
    <property type="molecule type" value="Genomic_DNA"/>
</dbReference>
<evidence type="ECO:0000313" key="2">
    <source>
        <dbReference type="EMBL" id="TWH72615.1"/>
    </source>
</evidence>